<dbReference type="EMBL" id="CADCWF010000085">
    <property type="protein sequence ID" value="CAA9546738.1"/>
    <property type="molecule type" value="Genomic_DNA"/>
</dbReference>
<feature type="compositionally biased region" description="Basic and acidic residues" evidence="1">
    <location>
        <begin position="308"/>
        <end position="323"/>
    </location>
</feature>
<accession>A0A6J4UCY5</accession>
<feature type="compositionally biased region" description="Basic and acidic residues" evidence="1">
    <location>
        <begin position="286"/>
        <end position="297"/>
    </location>
</feature>
<feature type="compositionally biased region" description="Basic and acidic residues" evidence="1">
    <location>
        <begin position="187"/>
        <end position="217"/>
    </location>
</feature>
<feature type="compositionally biased region" description="Basic and acidic residues" evidence="1">
    <location>
        <begin position="155"/>
        <end position="164"/>
    </location>
</feature>
<feature type="compositionally biased region" description="Low complexity" evidence="1">
    <location>
        <begin position="324"/>
        <end position="334"/>
    </location>
</feature>
<feature type="compositionally biased region" description="Basic residues" evidence="1">
    <location>
        <begin position="55"/>
        <end position="67"/>
    </location>
</feature>
<feature type="non-terminal residue" evidence="2">
    <location>
        <position position="346"/>
    </location>
</feature>
<gene>
    <name evidence="2" type="ORF">AVDCRST_MAG59-1368</name>
</gene>
<feature type="region of interest" description="Disordered" evidence="1">
    <location>
        <begin position="1"/>
        <end position="346"/>
    </location>
</feature>
<sequence length="346" mass="38952">GSHPPGPERGGPERRRWRWDPPPTPASGSARGDRPARAVPPRRRLLRRGGAVGPQRRHLPGPAARRRAQPDRRDRRHPPPPGRRVRPLRRLDAGLHRGGHRLDVQRDGQHVAGDRRRPPDRPPDRGDQRLPRHGPGHELADDHARHAVRAARPRLRLDQPDPGRRRERLLRVHRVLPGGDRPYPPTGDHRPRPDRARLAVRHPDRVRPQHLRDRRQPDGGPRLRHPGPAQHVPPLRPLRHDGGDRGRPGGLANRDGLLRRGGPRVRADRDRLHRPRRGQPLRRRREPPQRDARRPDPGDGGQGTPPDGRPHDAAVGRDRDRHAAGGLPARGAAADARREPAAQQGV</sequence>
<proteinExistence type="predicted"/>
<dbReference type="AlphaFoldDB" id="A0A6J4UCY5"/>
<feature type="compositionally biased region" description="Basic residues" evidence="1">
    <location>
        <begin position="272"/>
        <end position="285"/>
    </location>
</feature>
<feature type="compositionally biased region" description="Basic and acidic residues" evidence="1">
    <location>
        <begin position="238"/>
        <end position="247"/>
    </location>
</feature>
<feature type="compositionally biased region" description="Basic residues" evidence="1">
    <location>
        <begin position="165"/>
        <end position="174"/>
    </location>
</feature>
<reference evidence="2" key="1">
    <citation type="submission" date="2020-02" db="EMBL/GenBank/DDBJ databases">
        <authorList>
            <person name="Meier V. D."/>
        </authorList>
    </citation>
    <scope>NUCLEOTIDE SEQUENCE</scope>
    <source>
        <strain evidence="2">AVDCRST_MAG59</strain>
    </source>
</reference>
<protein>
    <submittedName>
        <fullName evidence="2">Ribose ABC transport system, permease protein RbsC</fullName>
    </submittedName>
</protein>
<evidence type="ECO:0000256" key="1">
    <source>
        <dbReference type="SAM" id="MobiDB-lite"/>
    </source>
</evidence>
<organism evidence="2">
    <name type="scientific">uncultured Thermomicrobiales bacterium</name>
    <dbReference type="NCBI Taxonomy" id="1645740"/>
    <lineage>
        <taxon>Bacteria</taxon>
        <taxon>Pseudomonadati</taxon>
        <taxon>Thermomicrobiota</taxon>
        <taxon>Thermomicrobia</taxon>
        <taxon>Thermomicrobiales</taxon>
        <taxon>environmental samples</taxon>
    </lineage>
</organism>
<feature type="compositionally biased region" description="Basic residues" evidence="1">
    <location>
        <begin position="74"/>
        <end position="88"/>
    </location>
</feature>
<evidence type="ECO:0000313" key="2">
    <source>
        <dbReference type="EMBL" id="CAA9546738.1"/>
    </source>
</evidence>
<feature type="compositionally biased region" description="Basic and acidic residues" evidence="1">
    <location>
        <begin position="89"/>
        <end position="145"/>
    </location>
</feature>
<name>A0A6J4UCY5_9BACT</name>
<feature type="non-terminal residue" evidence="2">
    <location>
        <position position="1"/>
    </location>
</feature>